<keyword evidence="2" id="KW-0238">DNA-binding</keyword>
<dbReference type="InterPro" id="IPR009057">
    <property type="entry name" value="Homeodomain-like_sf"/>
</dbReference>
<dbReference type="SMART" id="SM00342">
    <property type="entry name" value="HTH_ARAC"/>
    <property type="match status" value="1"/>
</dbReference>
<proteinExistence type="predicted"/>
<evidence type="ECO:0000313" key="5">
    <source>
        <dbReference type="EMBL" id="OMD52985.1"/>
    </source>
</evidence>
<dbReference type="RefSeq" id="WP_076109067.1">
    <property type="nucleotide sequence ID" value="NZ_MPTB01000002.1"/>
</dbReference>
<dbReference type="Pfam" id="PF20240">
    <property type="entry name" value="DUF6597"/>
    <property type="match status" value="1"/>
</dbReference>
<feature type="domain" description="HTH araC/xylS-type" evidence="4">
    <location>
        <begin position="174"/>
        <end position="276"/>
    </location>
</feature>
<reference evidence="5 6" key="1">
    <citation type="submission" date="2016-10" db="EMBL/GenBank/DDBJ databases">
        <title>Paenibacillus species isolates.</title>
        <authorList>
            <person name="Beno S.M."/>
        </authorList>
    </citation>
    <scope>NUCLEOTIDE SEQUENCE [LARGE SCALE GENOMIC DNA]</scope>
    <source>
        <strain evidence="5 6">FSL H7-0744</strain>
    </source>
</reference>
<evidence type="ECO:0000256" key="2">
    <source>
        <dbReference type="ARBA" id="ARBA00023125"/>
    </source>
</evidence>
<dbReference type="InterPro" id="IPR050204">
    <property type="entry name" value="AraC_XylS_family_regulators"/>
</dbReference>
<accession>A0ABX3HRN7</accession>
<dbReference type="EMBL" id="MPTB01000002">
    <property type="protein sequence ID" value="OMD52985.1"/>
    <property type="molecule type" value="Genomic_DNA"/>
</dbReference>
<dbReference type="Pfam" id="PF12833">
    <property type="entry name" value="HTH_18"/>
    <property type="match status" value="1"/>
</dbReference>
<evidence type="ECO:0000259" key="4">
    <source>
        <dbReference type="PROSITE" id="PS01124"/>
    </source>
</evidence>
<dbReference type="Proteomes" id="UP000187412">
    <property type="component" value="Unassembled WGS sequence"/>
</dbReference>
<organism evidence="5 6">
    <name type="scientific">Paenibacillus borealis</name>
    <dbReference type="NCBI Taxonomy" id="160799"/>
    <lineage>
        <taxon>Bacteria</taxon>
        <taxon>Bacillati</taxon>
        <taxon>Bacillota</taxon>
        <taxon>Bacilli</taxon>
        <taxon>Bacillales</taxon>
        <taxon>Paenibacillaceae</taxon>
        <taxon>Paenibacillus</taxon>
    </lineage>
</organism>
<name>A0ABX3HRN7_PAEBO</name>
<dbReference type="InterPro" id="IPR046532">
    <property type="entry name" value="DUF6597"/>
</dbReference>
<protein>
    <recommendedName>
        <fullName evidence="4">HTH araC/xylS-type domain-containing protein</fullName>
    </recommendedName>
</protein>
<dbReference type="Gene3D" id="1.10.10.60">
    <property type="entry name" value="Homeodomain-like"/>
    <property type="match status" value="1"/>
</dbReference>
<keyword evidence="6" id="KW-1185">Reference proteome</keyword>
<sequence>MSSPFVPVQARSSILNLPGKYNEWRPSVKLHKYVYCYWMSAIRSSQDSLSPISISGRKEMIAPDGCIDIVFQIGQDRATLHGMIVGTLDRSLYVDLAYDRLHTFGIRFYPGGLQAFLREPADLFTNQILDLSEIWKELQTELTGHLQTAASTEHFILLTDRSLLSRLSDCPAGDDLFQNALVQIWQAQGILTVKELARRECVSERQLRRIFYERTGVGTKTFTRIMRFQSVLGMLNRIGGKNLTDAALQTGYYDQAHFIHEFQSICGLLPSEYIKNMN</sequence>
<evidence type="ECO:0000256" key="3">
    <source>
        <dbReference type="ARBA" id="ARBA00023163"/>
    </source>
</evidence>
<keyword evidence="3" id="KW-0804">Transcription</keyword>
<dbReference type="SUPFAM" id="SSF46689">
    <property type="entry name" value="Homeodomain-like"/>
    <property type="match status" value="1"/>
</dbReference>
<keyword evidence="1" id="KW-0805">Transcription regulation</keyword>
<dbReference type="PANTHER" id="PTHR46796:SF13">
    <property type="entry name" value="HTH-TYPE TRANSCRIPTIONAL ACTIVATOR RHAS"/>
    <property type="match status" value="1"/>
</dbReference>
<evidence type="ECO:0000256" key="1">
    <source>
        <dbReference type="ARBA" id="ARBA00023015"/>
    </source>
</evidence>
<comment type="caution">
    <text evidence="5">The sequence shown here is derived from an EMBL/GenBank/DDBJ whole genome shotgun (WGS) entry which is preliminary data.</text>
</comment>
<dbReference type="PROSITE" id="PS01124">
    <property type="entry name" value="HTH_ARAC_FAMILY_2"/>
    <property type="match status" value="1"/>
</dbReference>
<gene>
    <name evidence="5" type="ORF">BSK56_01755</name>
</gene>
<dbReference type="InterPro" id="IPR018060">
    <property type="entry name" value="HTH_AraC"/>
</dbReference>
<dbReference type="PANTHER" id="PTHR46796">
    <property type="entry name" value="HTH-TYPE TRANSCRIPTIONAL ACTIVATOR RHAS-RELATED"/>
    <property type="match status" value="1"/>
</dbReference>
<evidence type="ECO:0000313" key="6">
    <source>
        <dbReference type="Proteomes" id="UP000187412"/>
    </source>
</evidence>